<keyword evidence="6" id="KW-1185">Reference proteome</keyword>
<gene>
    <name evidence="4" type="ORF">GUITHDRAFT_103023</name>
</gene>
<feature type="region of interest" description="Disordered" evidence="2">
    <location>
        <begin position="1"/>
        <end position="65"/>
    </location>
</feature>
<dbReference type="EnsemblProtists" id="EKX51104">
    <property type="protein sequence ID" value="EKX51104"/>
    <property type="gene ID" value="GUITHDRAFT_103023"/>
</dbReference>
<reference evidence="4 6" key="1">
    <citation type="journal article" date="2012" name="Nature">
        <title>Algal genomes reveal evolutionary mosaicism and the fate of nucleomorphs.</title>
        <authorList>
            <consortium name="DOE Joint Genome Institute"/>
            <person name="Curtis B.A."/>
            <person name="Tanifuji G."/>
            <person name="Burki F."/>
            <person name="Gruber A."/>
            <person name="Irimia M."/>
            <person name="Maruyama S."/>
            <person name="Arias M.C."/>
            <person name="Ball S.G."/>
            <person name="Gile G.H."/>
            <person name="Hirakawa Y."/>
            <person name="Hopkins J.F."/>
            <person name="Kuo A."/>
            <person name="Rensing S.A."/>
            <person name="Schmutz J."/>
            <person name="Symeonidi A."/>
            <person name="Elias M."/>
            <person name="Eveleigh R.J."/>
            <person name="Herman E.K."/>
            <person name="Klute M.J."/>
            <person name="Nakayama T."/>
            <person name="Obornik M."/>
            <person name="Reyes-Prieto A."/>
            <person name="Armbrust E.V."/>
            <person name="Aves S.J."/>
            <person name="Beiko R.G."/>
            <person name="Coutinho P."/>
            <person name="Dacks J.B."/>
            <person name="Durnford D.G."/>
            <person name="Fast N.M."/>
            <person name="Green B.R."/>
            <person name="Grisdale C.J."/>
            <person name="Hempel F."/>
            <person name="Henrissat B."/>
            <person name="Hoppner M.P."/>
            <person name="Ishida K."/>
            <person name="Kim E."/>
            <person name="Koreny L."/>
            <person name="Kroth P.G."/>
            <person name="Liu Y."/>
            <person name="Malik S.B."/>
            <person name="Maier U.G."/>
            <person name="McRose D."/>
            <person name="Mock T."/>
            <person name="Neilson J.A."/>
            <person name="Onodera N.T."/>
            <person name="Poole A.M."/>
            <person name="Pritham E.J."/>
            <person name="Richards T.A."/>
            <person name="Rocap G."/>
            <person name="Roy S.W."/>
            <person name="Sarai C."/>
            <person name="Schaack S."/>
            <person name="Shirato S."/>
            <person name="Slamovits C.H."/>
            <person name="Spencer D.F."/>
            <person name="Suzuki S."/>
            <person name="Worden A.Z."/>
            <person name="Zauner S."/>
            <person name="Barry K."/>
            <person name="Bell C."/>
            <person name="Bharti A.K."/>
            <person name="Crow J.A."/>
            <person name="Grimwood J."/>
            <person name="Kramer R."/>
            <person name="Lindquist E."/>
            <person name="Lucas S."/>
            <person name="Salamov A."/>
            <person name="McFadden G.I."/>
            <person name="Lane C.E."/>
            <person name="Keeling P.J."/>
            <person name="Gray M.W."/>
            <person name="Grigoriev I.V."/>
            <person name="Archibald J.M."/>
        </authorList>
    </citation>
    <scope>NUCLEOTIDE SEQUENCE</scope>
    <source>
        <strain evidence="4 6">CCMP2712</strain>
    </source>
</reference>
<dbReference type="KEGG" id="gtt:GUITHDRAFT_103023"/>
<accession>L1JS16</accession>
<dbReference type="HOGENOM" id="CLU_971282_0_0_1"/>
<dbReference type="GO" id="GO:0003677">
    <property type="term" value="F:DNA binding"/>
    <property type="evidence" value="ECO:0007669"/>
    <property type="project" value="UniProtKB-KW"/>
</dbReference>
<evidence type="ECO:0000313" key="6">
    <source>
        <dbReference type="Proteomes" id="UP000011087"/>
    </source>
</evidence>
<dbReference type="SUPFAM" id="SSF46689">
    <property type="entry name" value="Homeodomain-like"/>
    <property type="match status" value="1"/>
</dbReference>
<feature type="compositionally biased region" description="Polar residues" evidence="2">
    <location>
        <begin position="1"/>
        <end position="10"/>
    </location>
</feature>
<dbReference type="InterPro" id="IPR009057">
    <property type="entry name" value="Homeodomain-like_sf"/>
</dbReference>
<dbReference type="AlphaFoldDB" id="L1JS16"/>
<dbReference type="PaxDb" id="55529-EKX51104"/>
<dbReference type="OrthoDB" id="125347at2759"/>
<reference evidence="5" key="3">
    <citation type="submission" date="2016-03" db="UniProtKB">
        <authorList>
            <consortium name="EnsemblProtists"/>
        </authorList>
    </citation>
    <scope>IDENTIFICATION</scope>
</reference>
<dbReference type="InterPro" id="IPR006600">
    <property type="entry name" value="HTH_CenpB_DNA-bd_dom"/>
</dbReference>
<dbReference type="Gene3D" id="1.10.10.60">
    <property type="entry name" value="Homeodomain-like"/>
    <property type="match status" value="1"/>
</dbReference>
<name>L1JS16_GUITC</name>
<dbReference type="GeneID" id="17307979"/>
<protein>
    <recommendedName>
        <fullName evidence="3">HTH CENPB-type domain-containing protein</fullName>
    </recommendedName>
</protein>
<evidence type="ECO:0000256" key="1">
    <source>
        <dbReference type="ARBA" id="ARBA00023125"/>
    </source>
</evidence>
<proteinExistence type="predicted"/>
<dbReference type="PROSITE" id="PS51253">
    <property type="entry name" value="HTH_CENPB"/>
    <property type="match status" value="1"/>
</dbReference>
<dbReference type="EMBL" id="JH992976">
    <property type="protein sequence ID" value="EKX51104.1"/>
    <property type="molecule type" value="Genomic_DNA"/>
</dbReference>
<dbReference type="SMART" id="SM00674">
    <property type="entry name" value="CENPB"/>
    <property type="match status" value="1"/>
</dbReference>
<dbReference type="Pfam" id="PF03221">
    <property type="entry name" value="HTH_Tnp_Tc5"/>
    <property type="match status" value="1"/>
</dbReference>
<evidence type="ECO:0000313" key="5">
    <source>
        <dbReference type="EnsemblProtists" id="EKX51104"/>
    </source>
</evidence>
<dbReference type="STRING" id="905079.L1JS16"/>
<reference evidence="6" key="2">
    <citation type="submission" date="2012-11" db="EMBL/GenBank/DDBJ databases">
        <authorList>
            <person name="Kuo A."/>
            <person name="Curtis B.A."/>
            <person name="Tanifuji G."/>
            <person name="Burki F."/>
            <person name="Gruber A."/>
            <person name="Irimia M."/>
            <person name="Maruyama S."/>
            <person name="Arias M.C."/>
            <person name="Ball S.G."/>
            <person name="Gile G.H."/>
            <person name="Hirakawa Y."/>
            <person name="Hopkins J.F."/>
            <person name="Rensing S.A."/>
            <person name="Schmutz J."/>
            <person name="Symeonidi A."/>
            <person name="Elias M."/>
            <person name="Eveleigh R.J."/>
            <person name="Herman E.K."/>
            <person name="Klute M.J."/>
            <person name="Nakayama T."/>
            <person name="Obornik M."/>
            <person name="Reyes-Prieto A."/>
            <person name="Armbrust E.V."/>
            <person name="Aves S.J."/>
            <person name="Beiko R.G."/>
            <person name="Coutinho P."/>
            <person name="Dacks J.B."/>
            <person name="Durnford D.G."/>
            <person name="Fast N.M."/>
            <person name="Green B.R."/>
            <person name="Grisdale C."/>
            <person name="Hempe F."/>
            <person name="Henrissat B."/>
            <person name="Hoppner M.P."/>
            <person name="Ishida K.-I."/>
            <person name="Kim E."/>
            <person name="Koreny L."/>
            <person name="Kroth P.G."/>
            <person name="Liu Y."/>
            <person name="Malik S.-B."/>
            <person name="Maier U.G."/>
            <person name="McRose D."/>
            <person name="Mock T."/>
            <person name="Neilson J.A."/>
            <person name="Onodera N.T."/>
            <person name="Poole A.M."/>
            <person name="Pritham E.J."/>
            <person name="Richards T.A."/>
            <person name="Rocap G."/>
            <person name="Roy S.W."/>
            <person name="Sarai C."/>
            <person name="Schaack S."/>
            <person name="Shirato S."/>
            <person name="Slamovits C.H."/>
            <person name="Spencer D.F."/>
            <person name="Suzuki S."/>
            <person name="Worden A.Z."/>
            <person name="Zauner S."/>
            <person name="Barry K."/>
            <person name="Bell C."/>
            <person name="Bharti A.K."/>
            <person name="Crow J.A."/>
            <person name="Grimwood J."/>
            <person name="Kramer R."/>
            <person name="Lindquist E."/>
            <person name="Lucas S."/>
            <person name="Salamov A."/>
            <person name="McFadden G.I."/>
            <person name="Lane C.E."/>
            <person name="Keeling P.J."/>
            <person name="Gray M.W."/>
            <person name="Grigoriev I.V."/>
            <person name="Archibald J.M."/>
        </authorList>
    </citation>
    <scope>NUCLEOTIDE SEQUENCE</scope>
    <source>
        <strain evidence="6">CCMP2712</strain>
    </source>
</reference>
<keyword evidence="1" id="KW-0238">DNA-binding</keyword>
<evidence type="ECO:0000259" key="3">
    <source>
        <dbReference type="PROSITE" id="PS51253"/>
    </source>
</evidence>
<dbReference type="RefSeq" id="XP_005838084.1">
    <property type="nucleotide sequence ID" value="XM_005838027.1"/>
</dbReference>
<feature type="domain" description="HTH CENPB-type" evidence="3">
    <location>
        <begin position="133"/>
        <end position="207"/>
    </location>
</feature>
<evidence type="ECO:0000313" key="4">
    <source>
        <dbReference type="EMBL" id="EKX51104.1"/>
    </source>
</evidence>
<evidence type="ECO:0000256" key="2">
    <source>
        <dbReference type="SAM" id="MobiDB-lite"/>
    </source>
</evidence>
<dbReference type="Proteomes" id="UP000011087">
    <property type="component" value="Unassembled WGS sequence"/>
</dbReference>
<sequence length="287" mass="32635">MSNPGSNQLKDFQVLIPASSSMDGGNEDTMPVSGVLVDSSVQETRKPRGGASHKSSGPKDHGPRMQLSLRQKAEICRHKGNNPKMTLVELAAWCKVQFKLDKTPSDACLSKVLKLSETWLRKAEDEISAYNLDKKKQRDGLFEALEKEVGEWVRERQAQDITLTDGVILEEARRIGNRLGVHEGPKFNYSREWLSRMKKKQCVQCFNQSPVRAIEQLNENSPMMKIGGSNVEKEFRRISQDLTTIKNEMQMMKKDLQVLMSFRKEVQRSFEMRMPGHMPLLGSMPPN</sequence>
<organism evidence="4">
    <name type="scientific">Guillardia theta (strain CCMP2712)</name>
    <name type="common">Cryptophyte</name>
    <dbReference type="NCBI Taxonomy" id="905079"/>
    <lineage>
        <taxon>Eukaryota</taxon>
        <taxon>Cryptophyceae</taxon>
        <taxon>Pyrenomonadales</taxon>
        <taxon>Geminigeraceae</taxon>
        <taxon>Guillardia</taxon>
    </lineage>
</organism>